<dbReference type="PANTHER" id="PTHR42732">
    <property type="entry name" value="BETA-GALACTOSIDASE"/>
    <property type="match status" value="1"/>
</dbReference>
<dbReference type="SUPFAM" id="SSF63446">
    <property type="entry name" value="Type I dockerin domain"/>
    <property type="match status" value="1"/>
</dbReference>
<evidence type="ECO:0000256" key="5">
    <source>
        <dbReference type="SAM" id="MobiDB-lite"/>
    </source>
</evidence>
<dbReference type="PROSITE" id="PS50022">
    <property type="entry name" value="FA58C_3"/>
    <property type="match status" value="3"/>
</dbReference>
<dbReference type="Pfam" id="PF18565">
    <property type="entry name" value="Glyco_hydro2_C5"/>
    <property type="match status" value="1"/>
</dbReference>
<dbReference type="InterPro" id="IPR036156">
    <property type="entry name" value="Beta-gal/glucu_dom_sf"/>
</dbReference>
<dbReference type="InterPro" id="IPR036439">
    <property type="entry name" value="Dockerin_dom_sf"/>
</dbReference>
<dbReference type="Gene3D" id="2.60.40.10">
    <property type="entry name" value="Immunoglobulins"/>
    <property type="match status" value="3"/>
</dbReference>
<dbReference type="Gene3D" id="1.10.1330.10">
    <property type="entry name" value="Dockerin domain"/>
    <property type="match status" value="1"/>
</dbReference>
<dbReference type="SUPFAM" id="SSF51445">
    <property type="entry name" value="(Trans)glycosidases"/>
    <property type="match status" value="1"/>
</dbReference>
<dbReference type="InterPro" id="IPR006102">
    <property type="entry name" value="Ig-like_GH2"/>
</dbReference>
<dbReference type="Pfam" id="PF00703">
    <property type="entry name" value="Glyco_hydro_2"/>
    <property type="match status" value="1"/>
</dbReference>
<name>A0ABX1ZGV1_9BACL</name>
<dbReference type="PROSITE" id="PS00018">
    <property type="entry name" value="EF_HAND_1"/>
    <property type="match status" value="1"/>
</dbReference>
<dbReference type="InterPro" id="IPR008965">
    <property type="entry name" value="CBM2/CBM3_carb-bd_dom_sf"/>
</dbReference>
<dbReference type="SUPFAM" id="SSF49303">
    <property type="entry name" value="beta-Galactosidase/glucuronidase domain"/>
    <property type="match status" value="1"/>
</dbReference>
<dbReference type="Gene3D" id="3.20.20.80">
    <property type="entry name" value="Glycosidases"/>
    <property type="match status" value="1"/>
</dbReference>
<dbReference type="InterPro" id="IPR006101">
    <property type="entry name" value="Glyco_hydro_2"/>
</dbReference>
<dbReference type="InterPro" id="IPR006103">
    <property type="entry name" value="Glyco_hydro_2_cat"/>
</dbReference>
<dbReference type="InterPro" id="IPR040605">
    <property type="entry name" value="Glyco_hydro2_dom5"/>
</dbReference>
<dbReference type="InterPro" id="IPR002105">
    <property type="entry name" value="Dockerin_1_rpt"/>
</dbReference>
<dbReference type="Pfam" id="PF02837">
    <property type="entry name" value="Glyco_hydro_2_N"/>
    <property type="match status" value="1"/>
</dbReference>
<dbReference type="PANTHER" id="PTHR42732:SF1">
    <property type="entry name" value="BETA-MANNOSIDASE"/>
    <property type="match status" value="1"/>
</dbReference>
<dbReference type="InterPro" id="IPR002102">
    <property type="entry name" value="Cohesin_dom"/>
</dbReference>
<evidence type="ECO:0000259" key="6">
    <source>
        <dbReference type="PROSITE" id="PS50022"/>
    </source>
</evidence>
<dbReference type="Pfam" id="PF00963">
    <property type="entry name" value="Cohesin"/>
    <property type="match status" value="1"/>
</dbReference>
<evidence type="ECO:0000256" key="3">
    <source>
        <dbReference type="ARBA" id="ARBA00023295"/>
    </source>
</evidence>
<dbReference type="PROSITE" id="PS00719">
    <property type="entry name" value="GLYCOSYL_HYDROL_F2_1"/>
    <property type="match status" value="1"/>
</dbReference>
<feature type="region of interest" description="Disordered" evidence="5">
    <location>
        <begin position="852"/>
        <end position="871"/>
    </location>
</feature>
<sequence length="1639" mass="177041">MFKLKKEVLTLKKITPMLLLFTLMLGMFLPNSEASASAGQETNGANQRTILNFNNNWGFYQGDLTGAEAPVFDDSKFANITIPHTMRLEKKHANGAQSVYQGIGWYRNYFTVDEQYRGKTINIDFEGVMIDSDVYLNGEKVFTRNGGYVGFSVDITNKVKYGQTNVLAVRVSSLDNPDTPPGKPDAGLDFHYFGGIYRDVKMRITNNLHISDALQADKTASGGVFVTYPQVTSSSATVNVKTHVVNADTVSAEAKVISKLVDKNGNVVAQGETDPTSIAASGDYQFNQNITVTNPSLWSPDSPYLYSLVSEVYNASSLVDSTTTKIGVRTIEYKPDGLYINGQKIFIRGANRHQQYQNIGDAASDSMQYRDALLMKEDGFNAVRAAHYPNDPAFLDAADEIGLLVVECQPGWQNWTNTTKFYDLTLRDTREMIRRDRNRPSVILWEAALNETPTAPATWNQAVTQIAHSEYPGNQMYTANDYGLHGEYYDVNYKAVDTNWQADPSKWTDFAPNKAFLTREWGDWGDGSRALRAQGEAAVTSALLNRQRMLNGDGYSDWGGVDANPRIGGYFMWVWNDHTRGSNSVTAGAGSVDIDRYEKYGFYWLKSMQSARNPVYGPMVFIGSSYSPTSSLNVNVFSNADSVRLYQNNVLVKEITRVQAATDVPNTVAKGGSPIFKFTLSQFVAGELRADAILDGQVVKTHTVKTPGQANKLEIEVRDKGIKPVADGSDLIPVYFKIVDANGTVIPNALNSIHIDVTGNGQLVGKGMPRIGVEDQNVEAGIGFAFVRASDISGDIQITATSEGLTSATTTVSTLPYQGEFVSVAQHTPWVGGVEKFEPKDSFFKNIAVGKPTTASSEQPGNPATNAVDNSESTRWVANGSSLPQWLQVDLGKNYNLQGFQMLWEKSDAVYKYYIEVSKDGVNWTKVIDKSTNTSKNGKETAMADTRGRYVRLSVVGSITNNYWASLNEFKVVPSDEQIPDDIITDNAIDTITATSESEDGRGTDKLRDGDTNIGTGWLAKSNELPQSVTVKFKTPQTVAGSRIFWEKDSNWYTYDLEVSTDGVVWRKALDNYTVGGQHFTPEAFANPFKNVNYVRVTIKDILAGGGFRVGMAELILYGQDYKIPKDLSITAPAAITGVNIGTAKTADALGLPKTVVMVTDPKSVDANVTWHVDATNYDPTVKTAQAFTVNGTVALPTGVENPNNVPLTTSISVTVNKIPSSQMTATATSQETAGANNAASMAIDGNPGTIWHTKWSGSDVLPQSITLNLGGTYNINRVAYLPRQSGGTNGIITGYNVYVSTDGVSFTKVANGNWANDNVLKYATFASTNASYVKLEATAGNSGFASAAEIGVLAEPAVAPLVPKTVITGTENVNSGQTFTLTMGLTDVTQSVYQQVYAQDLTLHFDPTKLEFNSVTSVKDGFQVIDKDVSVPGTVRILAASVGASVPAQGDFLSIQFTAKSITQAAYTTISVDHVMIANAQGNELQVGEVSHEIQIAVTSIPVDKSLLNEAIASAQAKYDAALEGNENGLYAIGSKAQLQSAIDAAKAAANDSNATQQQVDSAKAALEAAIQVFESKKITTDINGGGTGGTTIGDLAMVAAAYGKQPGQAGWNEKADVNHDGKVDIVDLAIVAKAILN</sequence>
<dbReference type="InterPro" id="IPR023230">
    <property type="entry name" value="Glyco_hydro_2_CS"/>
</dbReference>
<dbReference type="InterPro" id="IPR000421">
    <property type="entry name" value="FA58C"/>
</dbReference>
<proteinExistence type="inferred from homology"/>
<reference evidence="7 8" key="1">
    <citation type="submission" date="2019-10" db="EMBL/GenBank/DDBJ databases">
        <title>Description of Paenibacillus pedi sp. nov.</title>
        <authorList>
            <person name="Carlier A."/>
            <person name="Qi S."/>
        </authorList>
    </citation>
    <scope>NUCLEOTIDE SEQUENCE [LARGE SCALE GENOMIC DNA]</scope>
    <source>
        <strain evidence="7 8">LMG 31457</strain>
    </source>
</reference>
<feature type="domain" description="F5/8 type C" evidence="6">
    <location>
        <begin position="1207"/>
        <end position="1356"/>
    </location>
</feature>
<dbReference type="Gene3D" id="1.20.1270.90">
    <property type="entry name" value="AF1782-like"/>
    <property type="match status" value="1"/>
</dbReference>
<evidence type="ECO:0000256" key="4">
    <source>
        <dbReference type="RuleBase" id="RU361154"/>
    </source>
</evidence>
<keyword evidence="2 4" id="KW-0378">Hydrolase</keyword>
<dbReference type="InterPro" id="IPR051913">
    <property type="entry name" value="GH2_Domain-Containing"/>
</dbReference>
<dbReference type="InterPro" id="IPR017853">
    <property type="entry name" value="GH"/>
</dbReference>
<protein>
    <recommendedName>
        <fullName evidence="6">F5/8 type C domain-containing protein</fullName>
    </recommendedName>
</protein>
<dbReference type="Pfam" id="PF02836">
    <property type="entry name" value="Glyco_hydro_2_C"/>
    <property type="match status" value="1"/>
</dbReference>
<comment type="similarity">
    <text evidence="1 4">Belongs to the glycosyl hydrolase 2 family.</text>
</comment>
<keyword evidence="3 4" id="KW-0326">Glycosidase</keyword>
<dbReference type="Gene3D" id="2.60.40.680">
    <property type="match status" value="1"/>
</dbReference>
<dbReference type="InterPro" id="IPR008979">
    <property type="entry name" value="Galactose-bd-like_sf"/>
</dbReference>
<dbReference type="Proteomes" id="UP000618579">
    <property type="component" value="Unassembled WGS sequence"/>
</dbReference>
<dbReference type="SUPFAM" id="SSF49785">
    <property type="entry name" value="Galactose-binding domain-like"/>
    <property type="match status" value="4"/>
</dbReference>
<dbReference type="CDD" id="cd08547">
    <property type="entry name" value="Type_II_cohesin"/>
    <property type="match status" value="1"/>
</dbReference>
<evidence type="ECO:0000256" key="1">
    <source>
        <dbReference type="ARBA" id="ARBA00007401"/>
    </source>
</evidence>
<dbReference type="SUPFAM" id="SSF49384">
    <property type="entry name" value="Carbohydrate-binding domain"/>
    <property type="match status" value="1"/>
</dbReference>
<evidence type="ECO:0000313" key="7">
    <source>
        <dbReference type="EMBL" id="NOU98902.1"/>
    </source>
</evidence>
<dbReference type="InterPro" id="IPR006104">
    <property type="entry name" value="Glyco_hydro_2_N"/>
</dbReference>
<accession>A0ABX1ZGV1</accession>
<dbReference type="Pfam" id="PF00404">
    <property type="entry name" value="Dockerin_1"/>
    <property type="match status" value="1"/>
</dbReference>
<feature type="compositionally biased region" description="Polar residues" evidence="5">
    <location>
        <begin position="853"/>
        <end position="871"/>
    </location>
</feature>
<feature type="domain" description="F5/8 type C" evidence="6">
    <location>
        <begin position="977"/>
        <end position="1120"/>
    </location>
</feature>
<dbReference type="Pfam" id="PF00754">
    <property type="entry name" value="F5_F8_type_C"/>
    <property type="match status" value="3"/>
</dbReference>
<comment type="caution">
    <text evidence="7">The sequence shown here is derived from an EMBL/GenBank/DDBJ whole genome shotgun (WGS) entry which is preliminary data.</text>
</comment>
<dbReference type="InterPro" id="IPR013783">
    <property type="entry name" value="Ig-like_fold"/>
</dbReference>
<evidence type="ECO:0000256" key="2">
    <source>
        <dbReference type="ARBA" id="ARBA00022801"/>
    </source>
</evidence>
<dbReference type="EMBL" id="WHNZ01000010">
    <property type="protein sequence ID" value="NOU98902.1"/>
    <property type="molecule type" value="Genomic_DNA"/>
</dbReference>
<dbReference type="Gene3D" id="2.60.120.260">
    <property type="entry name" value="Galactose-binding domain-like"/>
    <property type="match status" value="4"/>
</dbReference>
<feature type="domain" description="F5/8 type C" evidence="6">
    <location>
        <begin position="836"/>
        <end position="975"/>
    </location>
</feature>
<evidence type="ECO:0000313" key="8">
    <source>
        <dbReference type="Proteomes" id="UP000618579"/>
    </source>
</evidence>
<dbReference type="InterPro" id="IPR018247">
    <property type="entry name" value="EF_Hand_1_Ca_BS"/>
</dbReference>
<dbReference type="PRINTS" id="PR00132">
    <property type="entry name" value="GLHYDRLASE2"/>
</dbReference>
<gene>
    <name evidence="7" type="ORF">GC097_02550</name>
</gene>
<organism evidence="7 8">
    <name type="scientific">Paenibacillus planticolens</name>
    <dbReference type="NCBI Taxonomy" id="2654976"/>
    <lineage>
        <taxon>Bacteria</taxon>
        <taxon>Bacillati</taxon>
        <taxon>Bacillota</taxon>
        <taxon>Bacilli</taxon>
        <taxon>Bacillales</taxon>
        <taxon>Paenibacillaceae</taxon>
        <taxon>Paenibacillus</taxon>
    </lineage>
</organism>
<keyword evidence="8" id="KW-1185">Reference proteome</keyword>